<reference evidence="1 2" key="1">
    <citation type="journal article" date="2014" name="Agronomy (Basel)">
        <title>A Draft Genome Sequence for Ensete ventricosum, the Drought-Tolerant Tree Against Hunger.</title>
        <authorList>
            <person name="Harrison J."/>
            <person name="Moore K.A."/>
            <person name="Paszkiewicz K."/>
            <person name="Jones T."/>
            <person name="Grant M."/>
            <person name="Ambacheew D."/>
            <person name="Muzemil S."/>
            <person name="Studholme D.J."/>
        </authorList>
    </citation>
    <scope>NUCLEOTIDE SEQUENCE [LARGE SCALE GENOMIC DNA]</scope>
</reference>
<sequence>MWLQVADEAIYCRSDGSNGRRSRDHCWPQPSVREAEMAMGVRAGDRCWQYFKKKIHLIEKERVVEAVATDECEETDVGEVGGEGEGELDHHVVGPMGGSAIADKVGGGGNKGAQEEEEGSRDHYMLSIGLVDAHPPKVGPEAPKLVVSAGEAACMRHPTK</sequence>
<comment type="caution">
    <text evidence="1">The sequence shown here is derived from an EMBL/GenBank/DDBJ whole genome shotgun (WGS) entry which is preliminary data.</text>
</comment>
<organism evidence="1 2">
    <name type="scientific">Ensete ventricosum</name>
    <name type="common">Abyssinian banana</name>
    <name type="synonym">Musa ensete</name>
    <dbReference type="NCBI Taxonomy" id="4639"/>
    <lineage>
        <taxon>Eukaryota</taxon>
        <taxon>Viridiplantae</taxon>
        <taxon>Streptophyta</taxon>
        <taxon>Embryophyta</taxon>
        <taxon>Tracheophyta</taxon>
        <taxon>Spermatophyta</taxon>
        <taxon>Magnoliopsida</taxon>
        <taxon>Liliopsida</taxon>
        <taxon>Zingiberales</taxon>
        <taxon>Musaceae</taxon>
        <taxon>Ensete</taxon>
    </lineage>
</organism>
<gene>
    <name evidence="1" type="ORF">B296_00016911</name>
</gene>
<evidence type="ECO:0000313" key="1">
    <source>
        <dbReference type="EMBL" id="RRT68178.1"/>
    </source>
</evidence>
<dbReference type="Proteomes" id="UP000287651">
    <property type="component" value="Unassembled WGS sequence"/>
</dbReference>
<accession>A0A426ZW22</accession>
<proteinExistence type="predicted"/>
<dbReference type="EMBL" id="AMZH03004772">
    <property type="protein sequence ID" value="RRT68178.1"/>
    <property type="molecule type" value="Genomic_DNA"/>
</dbReference>
<name>A0A426ZW22_ENSVE</name>
<dbReference type="AlphaFoldDB" id="A0A426ZW22"/>
<protein>
    <submittedName>
        <fullName evidence="1">Uncharacterized protein</fullName>
    </submittedName>
</protein>
<evidence type="ECO:0000313" key="2">
    <source>
        <dbReference type="Proteomes" id="UP000287651"/>
    </source>
</evidence>